<dbReference type="AlphaFoldDB" id="A0A1J5I2M4"/>
<feature type="domain" description="Glycosyl transferase family 1" evidence="2">
    <location>
        <begin position="189"/>
        <end position="332"/>
    </location>
</feature>
<evidence type="ECO:0000256" key="1">
    <source>
        <dbReference type="ARBA" id="ARBA00022679"/>
    </source>
</evidence>
<dbReference type="GO" id="GO:0009103">
    <property type="term" value="P:lipopolysaccharide biosynthetic process"/>
    <property type="evidence" value="ECO:0007669"/>
    <property type="project" value="TreeGrafter"/>
</dbReference>
<evidence type="ECO:0000313" key="5">
    <source>
        <dbReference type="Proteomes" id="UP000182344"/>
    </source>
</evidence>
<dbReference type="InterPro" id="IPR001296">
    <property type="entry name" value="Glyco_trans_1"/>
</dbReference>
<feature type="domain" description="Glycosyltransferase subfamily 4-like N-terminal" evidence="3">
    <location>
        <begin position="25"/>
        <end position="184"/>
    </location>
</feature>
<proteinExistence type="predicted"/>
<dbReference type="EMBL" id="MNZO01000020">
    <property type="protein sequence ID" value="OIP87375.1"/>
    <property type="molecule type" value="Genomic_DNA"/>
</dbReference>
<sequence>MIKNLKLKIKNSPRIAIYYDWLNQWGGAEKVLLNIIKIFPNAELFTLFYDKNKCDWLPKNIKIHTSFLQNLPQTNFLTPIYDMAAESFDFKNFDIVISTTSNVGHCLLTSPNTLFVCYYHNLNRYVYIQPPKLLIPLLNIYKTIDKILAKRPDATLCNSFTTQQRLLSNLNINSKIINPGIDTKYFIPIKNPTNDYFLVVGRLVPHKSVDYVVKTFLTLKQKLIIVGSGRDQNKLKKIAKNAKNIFFLGQVNNNKLLSLYQNCSALICPQIEDFGIISLEAQSCGRPIIYFNTGGITETNIENKTGISFNRQNKQSLCNAINKFTKTKFDNKFISQHAKTFDESIFMLNFKEAINKLWKNKSL</sequence>
<dbReference type="PANTHER" id="PTHR46401">
    <property type="entry name" value="GLYCOSYLTRANSFERASE WBBK-RELATED"/>
    <property type="match status" value="1"/>
</dbReference>
<dbReference type="STRING" id="1805376.AUK05_01380"/>
<evidence type="ECO:0000313" key="4">
    <source>
        <dbReference type="EMBL" id="OIP87375.1"/>
    </source>
</evidence>
<organism evidence="4 5">
    <name type="scientific">Candidatus Shapirobacteria bacterium CG2_30_35_20</name>
    <dbReference type="NCBI Taxonomy" id="1805376"/>
    <lineage>
        <taxon>Bacteria</taxon>
        <taxon>Candidatus Shapironibacteriota</taxon>
    </lineage>
</organism>
<keyword evidence="1" id="KW-0808">Transferase</keyword>
<reference evidence="4 5" key="1">
    <citation type="journal article" date="2016" name="Environ. Microbiol.">
        <title>Genomic resolution of a cold subsurface aquifer community provides metabolic insights for novel microbes adapted to high CO concentrations.</title>
        <authorList>
            <person name="Probst A.J."/>
            <person name="Castelle C.J."/>
            <person name="Singh A."/>
            <person name="Brown C.T."/>
            <person name="Anantharaman K."/>
            <person name="Sharon I."/>
            <person name="Hug L.A."/>
            <person name="Burstein D."/>
            <person name="Emerson J.B."/>
            <person name="Thomas B.C."/>
            <person name="Banfield J.F."/>
        </authorList>
    </citation>
    <scope>NUCLEOTIDE SEQUENCE [LARGE SCALE GENOMIC DNA]</scope>
    <source>
        <strain evidence="4">CG2_30_35_20</strain>
    </source>
</reference>
<name>A0A1J5I2M4_9BACT</name>
<dbReference type="PANTHER" id="PTHR46401:SF2">
    <property type="entry name" value="GLYCOSYLTRANSFERASE WBBK-RELATED"/>
    <property type="match status" value="1"/>
</dbReference>
<dbReference type="Pfam" id="PF13439">
    <property type="entry name" value="Glyco_transf_4"/>
    <property type="match status" value="1"/>
</dbReference>
<dbReference type="Pfam" id="PF00534">
    <property type="entry name" value="Glycos_transf_1"/>
    <property type="match status" value="1"/>
</dbReference>
<evidence type="ECO:0000259" key="2">
    <source>
        <dbReference type="Pfam" id="PF00534"/>
    </source>
</evidence>
<evidence type="ECO:0000259" key="3">
    <source>
        <dbReference type="Pfam" id="PF13439"/>
    </source>
</evidence>
<protein>
    <submittedName>
        <fullName evidence="4">Uncharacterized protein</fullName>
    </submittedName>
</protein>
<comment type="caution">
    <text evidence="4">The sequence shown here is derived from an EMBL/GenBank/DDBJ whole genome shotgun (WGS) entry which is preliminary data.</text>
</comment>
<dbReference type="SUPFAM" id="SSF53756">
    <property type="entry name" value="UDP-Glycosyltransferase/glycogen phosphorylase"/>
    <property type="match status" value="1"/>
</dbReference>
<gene>
    <name evidence="4" type="ORF">AUK05_01380</name>
</gene>
<accession>A0A1J5I2M4</accession>
<dbReference type="Gene3D" id="3.40.50.2000">
    <property type="entry name" value="Glycogen Phosphorylase B"/>
    <property type="match status" value="2"/>
</dbReference>
<dbReference type="InterPro" id="IPR028098">
    <property type="entry name" value="Glyco_trans_4-like_N"/>
</dbReference>
<dbReference type="Proteomes" id="UP000182344">
    <property type="component" value="Unassembled WGS sequence"/>
</dbReference>
<dbReference type="GO" id="GO:0016757">
    <property type="term" value="F:glycosyltransferase activity"/>
    <property type="evidence" value="ECO:0007669"/>
    <property type="project" value="InterPro"/>
</dbReference>